<dbReference type="PANTHER" id="PTHR42957:SF1">
    <property type="entry name" value="HELICASE MJ1565-RELATED"/>
    <property type="match status" value="1"/>
</dbReference>
<dbReference type="GO" id="GO:0003677">
    <property type="term" value="F:DNA binding"/>
    <property type="evidence" value="ECO:0007669"/>
    <property type="project" value="UniProtKB-KW"/>
</dbReference>
<name>W9EES2_9LACO</name>
<dbReference type="RefSeq" id="WP_225349213.1">
    <property type="nucleotide sequence ID" value="NZ_ALXG01000017.1"/>
</dbReference>
<dbReference type="GO" id="GO:0016787">
    <property type="term" value="F:hydrolase activity"/>
    <property type="evidence" value="ECO:0007669"/>
    <property type="project" value="UniProtKB-KW"/>
</dbReference>
<keyword evidence="3 9" id="KW-0347">Helicase</keyword>
<dbReference type="Pfam" id="PF05872">
    <property type="entry name" value="HerA_C"/>
    <property type="match status" value="1"/>
</dbReference>
<keyword evidence="6" id="KW-0413">Isomerase</keyword>
<evidence type="ECO:0000256" key="4">
    <source>
        <dbReference type="ARBA" id="ARBA00022840"/>
    </source>
</evidence>
<evidence type="ECO:0000256" key="3">
    <source>
        <dbReference type="ARBA" id="ARBA00022806"/>
    </source>
</evidence>
<dbReference type="InterPro" id="IPR008571">
    <property type="entry name" value="HerA-like"/>
</dbReference>
<dbReference type="PANTHER" id="PTHR42957">
    <property type="entry name" value="HELICASE MJ1565-RELATED"/>
    <property type="match status" value="1"/>
</dbReference>
<dbReference type="AlphaFoldDB" id="W9EES2"/>
<evidence type="ECO:0000313" key="9">
    <source>
        <dbReference type="EMBL" id="ETO40628.1"/>
    </source>
</evidence>
<evidence type="ECO:0000313" key="10">
    <source>
        <dbReference type="Proteomes" id="UP000019474"/>
    </source>
</evidence>
<feature type="domain" description="Helicase HerA central" evidence="7">
    <location>
        <begin position="184"/>
        <end position="431"/>
    </location>
</feature>
<organism evidence="9 10">
    <name type="scientific">Fructilactobacillus florum 8D</name>
    <dbReference type="NCBI Taxonomy" id="1221538"/>
    <lineage>
        <taxon>Bacteria</taxon>
        <taxon>Bacillati</taxon>
        <taxon>Bacillota</taxon>
        <taxon>Bacilli</taxon>
        <taxon>Lactobacillales</taxon>
        <taxon>Lactobacillaceae</taxon>
        <taxon>Fructilactobacillus</taxon>
    </lineage>
</organism>
<dbReference type="InterPro" id="IPR002789">
    <property type="entry name" value="HerA_central"/>
</dbReference>
<evidence type="ECO:0000256" key="1">
    <source>
        <dbReference type="ARBA" id="ARBA00022741"/>
    </source>
</evidence>
<protein>
    <submittedName>
        <fullName evidence="9">Bipolar DNA helicase</fullName>
    </submittedName>
</protein>
<accession>W9EES2</accession>
<comment type="caution">
    <text evidence="9">The sequence shown here is derived from an EMBL/GenBank/DDBJ whole genome shotgun (WGS) entry which is preliminary data.</text>
</comment>
<dbReference type="InterPro" id="IPR027417">
    <property type="entry name" value="P-loop_NTPase"/>
</dbReference>
<dbReference type="Gene3D" id="3.40.50.300">
    <property type="entry name" value="P-loop containing nucleotide triphosphate hydrolases"/>
    <property type="match status" value="2"/>
</dbReference>
<dbReference type="InterPro" id="IPR033186">
    <property type="entry name" value="HerA_C"/>
</dbReference>
<keyword evidence="2" id="KW-0378">Hydrolase</keyword>
<gene>
    <name evidence="9" type="ORF">B808_427</name>
</gene>
<dbReference type="Proteomes" id="UP000019474">
    <property type="component" value="Unassembled WGS sequence"/>
</dbReference>
<dbReference type="GO" id="GO:0005524">
    <property type="term" value="F:ATP binding"/>
    <property type="evidence" value="ECO:0007669"/>
    <property type="project" value="UniProtKB-KW"/>
</dbReference>
<keyword evidence="10" id="KW-1185">Reference proteome</keyword>
<dbReference type="Pfam" id="PF01935">
    <property type="entry name" value="DUF87"/>
    <property type="match status" value="1"/>
</dbReference>
<keyword evidence="1" id="KW-0547">Nucleotide-binding</keyword>
<evidence type="ECO:0000259" key="8">
    <source>
        <dbReference type="Pfam" id="PF05872"/>
    </source>
</evidence>
<evidence type="ECO:0000256" key="6">
    <source>
        <dbReference type="ARBA" id="ARBA00023235"/>
    </source>
</evidence>
<keyword evidence="4" id="KW-0067">ATP-binding</keyword>
<proteinExistence type="predicted"/>
<dbReference type="PATRIC" id="fig|1221538.3.peg.431"/>
<evidence type="ECO:0000259" key="7">
    <source>
        <dbReference type="Pfam" id="PF01935"/>
    </source>
</evidence>
<sequence>MTIDYFYTKRSEKPEVFNNWMDGGVPKSNFYIGMISQVYRDSAYIQVENLSLFNHRNIRLESLIPNSINYLVVIDSVQGLFIAEVYQSKVNSSSSVHEAMNHGIEETIYPEIAVNVIGILDGNKFKLSGLKTVGITDKVYIANNELISIYLKSIEINDYQKKSENEKISYQTSLENLMKLDGFENQSLSLKPNTLFDRHLMVVGTTNSGKSTSSLTILDKLVSANKKVLILDPTGEYQDSFEKEEIDKFTLGDDIFLKTASVDIQFWIDFFNVSSPEDSNKASVLSDAIDSLRYQKSNKKDSALKKDGVEVRTLLDKINKVNDKAFDLKLLPDQINNEAVKPHTDKKTGKYEFVHDGNLFNASLWLVQKVTYFLQSSLIEKFFNDNDEDDTQTDLFEKLKEFIKSRDSKSLYLNLSNISKTDTSGRTIVDLISKFIIDKKTTNDTALVLFIDELHRYVSRYSEESGLISIAREGRKKGIFLFLTTQNPKDVPEVLFGQIGTMVIHRLTHSEEIAAIQNYLNQNEVSQIPKLNQGEAILTSINLLQDIHVCFEKSGRKHDNDTPLL</sequence>
<feature type="domain" description="Helicase HerA-like C-terminal" evidence="8">
    <location>
        <begin position="446"/>
        <end position="508"/>
    </location>
</feature>
<evidence type="ECO:0000256" key="2">
    <source>
        <dbReference type="ARBA" id="ARBA00022801"/>
    </source>
</evidence>
<dbReference type="EMBL" id="ALXG01000017">
    <property type="protein sequence ID" value="ETO40628.1"/>
    <property type="molecule type" value="Genomic_DNA"/>
</dbReference>
<reference evidence="9 10" key="1">
    <citation type="submission" date="2012-08" db="EMBL/GenBank/DDBJ databases">
        <title>Genome sequencing of Lactobacillus florum 8D.</title>
        <authorList>
            <person name="Kim E.B."/>
            <person name="Marco M.L."/>
        </authorList>
    </citation>
    <scope>NUCLEOTIDE SEQUENCE [LARGE SCALE GENOMIC DNA]</scope>
    <source>
        <strain evidence="9 10">8D</strain>
    </source>
</reference>
<dbReference type="SUPFAM" id="SSF52540">
    <property type="entry name" value="P-loop containing nucleoside triphosphate hydrolases"/>
    <property type="match status" value="1"/>
</dbReference>
<dbReference type="GO" id="GO:0004386">
    <property type="term" value="F:helicase activity"/>
    <property type="evidence" value="ECO:0007669"/>
    <property type="project" value="UniProtKB-KW"/>
</dbReference>
<evidence type="ECO:0000256" key="5">
    <source>
        <dbReference type="ARBA" id="ARBA00023125"/>
    </source>
</evidence>
<keyword evidence="5" id="KW-0238">DNA-binding</keyword>